<dbReference type="GO" id="GO:0000136">
    <property type="term" value="C:mannan polymerase complex"/>
    <property type="evidence" value="ECO:0007669"/>
    <property type="project" value="TreeGrafter"/>
</dbReference>
<accession>A0AAD9W1Z6</accession>
<dbReference type="InterPro" id="IPR007577">
    <property type="entry name" value="GlycoTrfase_DXD_sugar-bd_CS"/>
</dbReference>
<name>A0AAD9W1Z6_PHOAM</name>
<dbReference type="Proteomes" id="UP001265746">
    <property type="component" value="Unassembled WGS sequence"/>
</dbReference>
<evidence type="ECO:0000256" key="9">
    <source>
        <dbReference type="ARBA" id="ARBA00023136"/>
    </source>
</evidence>
<dbReference type="PANTHER" id="PTHR31834:SF1">
    <property type="entry name" value="INITIATION-SPECIFIC ALPHA-1,6-MANNOSYLTRANSFERASE"/>
    <property type="match status" value="1"/>
</dbReference>
<keyword evidence="5" id="KW-0812">Transmembrane</keyword>
<evidence type="ECO:0000256" key="10">
    <source>
        <dbReference type="ARBA" id="ARBA00060399"/>
    </source>
</evidence>
<evidence type="ECO:0000256" key="8">
    <source>
        <dbReference type="ARBA" id="ARBA00023034"/>
    </source>
</evidence>
<feature type="compositionally biased region" description="Basic and acidic residues" evidence="11">
    <location>
        <begin position="66"/>
        <end position="75"/>
    </location>
</feature>
<dbReference type="FunFam" id="3.90.550.20:FF:000002">
    <property type="entry name" value="Initiation-specific alpha-1,6-mannosyltransferase"/>
    <property type="match status" value="1"/>
</dbReference>
<dbReference type="EMBL" id="JAUJFL010000006">
    <property type="protein sequence ID" value="KAK2601108.1"/>
    <property type="molecule type" value="Genomic_DNA"/>
</dbReference>
<evidence type="ECO:0000256" key="11">
    <source>
        <dbReference type="SAM" id="MobiDB-lite"/>
    </source>
</evidence>
<evidence type="ECO:0008006" key="14">
    <source>
        <dbReference type="Google" id="ProtNLM"/>
    </source>
</evidence>
<dbReference type="GO" id="GO:0000009">
    <property type="term" value="F:alpha-1,6-mannosyltransferase activity"/>
    <property type="evidence" value="ECO:0007669"/>
    <property type="project" value="InterPro"/>
</dbReference>
<evidence type="ECO:0000256" key="4">
    <source>
        <dbReference type="ARBA" id="ARBA00022679"/>
    </source>
</evidence>
<evidence type="ECO:0000256" key="2">
    <source>
        <dbReference type="ARBA" id="ARBA00009003"/>
    </source>
</evidence>
<keyword evidence="3" id="KW-0328">Glycosyltransferase</keyword>
<dbReference type="InterPro" id="IPR039367">
    <property type="entry name" value="Och1-like"/>
</dbReference>
<dbReference type="Gene3D" id="3.90.550.20">
    <property type="match status" value="1"/>
</dbReference>
<gene>
    <name evidence="12" type="ORF">N8I77_010580</name>
</gene>
<feature type="region of interest" description="Disordered" evidence="11">
    <location>
        <begin position="55"/>
        <end position="105"/>
    </location>
</feature>
<dbReference type="InterPro" id="IPR029044">
    <property type="entry name" value="Nucleotide-diphossugar_trans"/>
</dbReference>
<evidence type="ECO:0000313" key="12">
    <source>
        <dbReference type="EMBL" id="KAK2601108.1"/>
    </source>
</evidence>
<evidence type="ECO:0000256" key="6">
    <source>
        <dbReference type="ARBA" id="ARBA00022968"/>
    </source>
</evidence>
<sequence>MFNVKRKPMLIPVSARAKSPRRQPNMLTVKRALIAAAFFITLLYIVTRSHGPDTPAPVPIVPDSFPKADDAHESSRQSSSSTGTPHASVGKPGTNGGAAAGGGVAGQKTMQDMSKLSTYDKLAYQFPYDVETKFPAYIWQTWKYNPSSGKFQFREEEASWTELHPGFIHEVITDDVAENLIKLFYASVPEVIEAYDAMPLPVLKADFFRYLILLARGGVYSDIDTSALKSAVEWIPESVPRETVGLVIGIEADPDRPDWHDWYSRRIQFCQWTIQSKPGHPVLRDIVARVAAETLKRKRSGLLDGMDTKNVIEFTGPAVWTDTIFEYFNDPRYFDMSTSKGAIDWKNFTGMEVAKKVGDVIVLPITSFSPGVQQMGAKEPDDPMAFVHHDFEGTWKPESERHIGPET</sequence>
<protein>
    <recommendedName>
        <fullName evidence="14">Initiation-specific alpha-1,6-mannosyltransferase</fullName>
    </recommendedName>
</protein>
<evidence type="ECO:0000256" key="1">
    <source>
        <dbReference type="ARBA" id="ARBA00004194"/>
    </source>
</evidence>
<keyword evidence="8" id="KW-0333">Golgi apparatus</keyword>
<keyword evidence="4" id="KW-0808">Transferase</keyword>
<keyword evidence="6" id="KW-0735">Signal-anchor</keyword>
<dbReference type="GO" id="GO:0006487">
    <property type="term" value="P:protein N-linked glycosylation"/>
    <property type="evidence" value="ECO:0007669"/>
    <property type="project" value="TreeGrafter"/>
</dbReference>
<organism evidence="12 13">
    <name type="scientific">Phomopsis amygdali</name>
    <name type="common">Fusicoccum amygdali</name>
    <dbReference type="NCBI Taxonomy" id="1214568"/>
    <lineage>
        <taxon>Eukaryota</taxon>
        <taxon>Fungi</taxon>
        <taxon>Dikarya</taxon>
        <taxon>Ascomycota</taxon>
        <taxon>Pezizomycotina</taxon>
        <taxon>Sordariomycetes</taxon>
        <taxon>Sordariomycetidae</taxon>
        <taxon>Diaporthales</taxon>
        <taxon>Diaporthaceae</taxon>
        <taxon>Diaporthe</taxon>
    </lineage>
</organism>
<evidence type="ECO:0000256" key="3">
    <source>
        <dbReference type="ARBA" id="ARBA00022676"/>
    </source>
</evidence>
<keyword evidence="13" id="KW-1185">Reference proteome</keyword>
<dbReference type="AlphaFoldDB" id="A0AAD9W1Z6"/>
<evidence type="ECO:0000256" key="5">
    <source>
        <dbReference type="ARBA" id="ARBA00022692"/>
    </source>
</evidence>
<comment type="subcellular location">
    <subcellularLocation>
        <location evidence="10">Endomembrane system</location>
        <topology evidence="10">Single-pass type II membrane protein</topology>
    </subcellularLocation>
    <subcellularLocation>
        <location evidence="1">Golgi apparatus membrane</location>
        <topology evidence="1">Single-pass membrane protein</topology>
    </subcellularLocation>
</comment>
<comment type="similarity">
    <text evidence="2">Belongs to the glycosyltransferase 32 family.</text>
</comment>
<evidence type="ECO:0000256" key="7">
    <source>
        <dbReference type="ARBA" id="ARBA00022989"/>
    </source>
</evidence>
<dbReference type="SUPFAM" id="SSF53448">
    <property type="entry name" value="Nucleotide-diphospho-sugar transferases"/>
    <property type="match status" value="1"/>
</dbReference>
<keyword evidence="7" id="KW-1133">Transmembrane helix</keyword>
<reference evidence="12" key="1">
    <citation type="submission" date="2023-06" db="EMBL/GenBank/DDBJ databases">
        <authorList>
            <person name="Noh H."/>
        </authorList>
    </citation>
    <scope>NUCLEOTIDE SEQUENCE</scope>
    <source>
        <strain evidence="12">DUCC20226</strain>
    </source>
</reference>
<dbReference type="Pfam" id="PF04488">
    <property type="entry name" value="Gly_transf_sug"/>
    <property type="match status" value="1"/>
</dbReference>
<comment type="caution">
    <text evidence="12">The sequence shown here is derived from an EMBL/GenBank/DDBJ whole genome shotgun (WGS) entry which is preliminary data.</text>
</comment>
<keyword evidence="9" id="KW-0472">Membrane</keyword>
<evidence type="ECO:0000313" key="13">
    <source>
        <dbReference type="Proteomes" id="UP001265746"/>
    </source>
</evidence>
<feature type="compositionally biased region" description="Gly residues" evidence="11">
    <location>
        <begin position="93"/>
        <end position="105"/>
    </location>
</feature>
<dbReference type="PANTHER" id="PTHR31834">
    <property type="entry name" value="INITIATION-SPECIFIC ALPHA-1,6-MANNOSYLTRANSFERASE"/>
    <property type="match status" value="1"/>
</dbReference>
<proteinExistence type="inferred from homology"/>